<reference evidence="7" key="2">
    <citation type="submission" date="2025-09" db="UniProtKB">
        <authorList>
            <consortium name="Ensembl"/>
        </authorList>
    </citation>
    <scope>IDENTIFICATION</scope>
</reference>
<dbReference type="Ensembl" id="ENSAZOT00000025108.1">
    <property type="protein sequence ID" value="ENSAZOP00000023391.1"/>
    <property type="gene ID" value="ENSAZOG00000015108.1"/>
</dbReference>
<dbReference type="InterPro" id="IPR045865">
    <property type="entry name" value="ACT-like_dom_sf"/>
</dbReference>
<comment type="subcellular location">
    <subcellularLocation>
        <location evidence="1">Cytoplasm</location>
        <location evidence="1">Cytosol</location>
    </subcellularLocation>
</comment>
<dbReference type="GO" id="GO:1904262">
    <property type="term" value="P:negative regulation of TORC1 signaling"/>
    <property type="evidence" value="ECO:0007669"/>
    <property type="project" value="UniProtKB-ARBA"/>
</dbReference>
<dbReference type="Pfam" id="PF21389">
    <property type="entry name" value="CASTOR1_ACT-like"/>
    <property type="match status" value="1"/>
</dbReference>
<dbReference type="Proteomes" id="UP000694549">
    <property type="component" value="Unplaced"/>
</dbReference>
<name>A0A8B9VEP1_9AVES</name>
<keyword evidence="8" id="KW-1185">Reference proteome</keyword>
<dbReference type="PRINTS" id="PR02078">
    <property type="entry name" value="GATSLIKEFMLY"/>
</dbReference>
<dbReference type="PANTHER" id="PTHR31131">
    <property type="entry name" value="CHROMOSOME 1, WHOLE GENOME SHOTGUN SEQUENCE"/>
    <property type="match status" value="1"/>
</dbReference>
<dbReference type="InterPro" id="IPR051719">
    <property type="entry name" value="CASTOR_mTORC1"/>
</dbReference>
<dbReference type="InterPro" id="IPR027795">
    <property type="entry name" value="CASTOR_ACT_dom"/>
</dbReference>
<evidence type="ECO:0000256" key="1">
    <source>
        <dbReference type="ARBA" id="ARBA00004514"/>
    </source>
</evidence>
<dbReference type="InterPro" id="IPR026249">
    <property type="entry name" value="CASTOR_fam"/>
</dbReference>
<evidence type="ECO:0000259" key="4">
    <source>
        <dbReference type="Pfam" id="PF13840"/>
    </source>
</evidence>
<dbReference type="InterPro" id="IPR049479">
    <property type="entry name" value="CASTOR1_ACT-like"/>
</dbReference>
<dbReference type="GO" id="GO:0005829">
    <property type="term" value="C:cytosol"/>
    <property type="evidence" value="ECO:0007669"/>
    <property type="project" value="UniProtKB-SubCell"/>
</dbReference>
<dbReference type="AlphaFoldDB" id="A0A8B9VEP1"/>
<evidence type="ECO:0000256" key="3">
    <source>
        <dbReference type="ARBA" id="ARBA00022490"/>
    </source>
</evidence>
<evidence type="ECO:0000313" key="7">
    <source>
        <dbReference type="Ensembl" id="ENSAZOP00000023391.1"/>
    </source>
</evidence>
<dbReference type="PANTHER" id="PTHR31131:SF2">
    <property type="entry name" value="CYTOSOLIC ARGININE SENSOR FOR MTORC1 SUBUNIT 2"/>
    <property type="match status" value="1"/>
</dbReference>
<reference evidence="7" key="1">
    <citation type="submission" date="2025-08" db="UniProtKB">
        <authorList>
            <consortium name="Ensembl"/>
        </authorList>
    </citation>
    <scope>IDENTIFICATION</scope>
</reference>
<dbReference type="FunFam" id="3.30.2130.10:FF:000004">
    <property type="entry name" value="Cytosolic arginine sensor for mTORC1 subunit 1"/>
    <property type="match status" value="1"/>
</dbReference>
<protein>
    <submittedName>
        <fullName evidence="7">Cytosolic arginine sensor for mTORC1 subunit 2</fullName>
    </submittedName>
</protein>
<keyword evidence="3" id="KW-0963">Cytoplasm</keyword>
<dbReference type="SUPFAM" id="SSF55021">
    <property type="entry name" value="ACT-like"/>
    <property type="match status" value="2"/>
</dbReference>
<feature type="domain" description="CASTOR1 N-terminal" evidence="5">
    <location>
        <begin position="9"/>
        <end position="69"/>
    </location>
</feature>
<organism evidence="7 8">
    <name type="scientific">Anas zonorhyncha</name>
    <name type="common">Eastern spot-billed duck</name>
    <dbReference type="NCBI Taxonomy" id="75864"/>
    <lineage>
        <taxon>Eukaryota</taxon>
        <taxon>Metazoa</taxon>
        <taxon>Chordata</taxon>
        <taxon>Craniata</taxon>
        <taxon>Vertebrata</taxon>
        <taxon>Euteleostomi</taxon>
        <taxon>Archelosauria</taxon>
        <taxon>Archosauria</taxon>
        <taxon>Dinosauria</taxon>
        <taxon>Saurischia</taxon>
        <taxon>Theropoda</taxon>
        <taxon>Coelurosauria</taxon>
        <taxon>Aves</taxon>
        <taxon>Neognathae</taxon>
        <taxon>Galloanserae</taxon>
        <taxon>Anseriformes</taxon>
        <taxon>Anatidae</taxon>
        <taxon>Anatinae</taxon>
        <taxon>Anas</taxon>
    </lineage>
</organism>
<dbReference type="Pfam" id="PF13840">
    <property type="entry name" value="ACT_7"/>
    <property type="match status" value="2"/>
</dbReference>
<dbReference type="Pfam" id="PF18700">
    <property type="entry name" value="Castor1_N"/>
    <property type="match status" value="1"/>
</dbReference>
<proteinExistence type="inferred from homology"/>
<dbReference type="FunFam" id="3.30.2130.10:FF:000003">
    <property type="entry name" value="Cytosolic arginine sensor for mTORC1 subunit 1"/>
    <property type="match status" value="1"/>
</dbReference>
<feature type="domain" description="Cytosolic arginine sensor for mTORC1 subunit 1/2 ACT-like" evidence="6">
    <location>
        <begin position="177"/>
        <end position="259"/>
    </location>
</feature>
<comment type="similarity">
    <text evidence="2">Belongs to the GATS family.</text>
</comment>
<feature type="domain" description="CASTOR ACT" evidence="4">
    <location>
        <begin position="73"/>
        <end position="139"/>
    </location>
</feature>
<evidence type="ECO:0000313" key="8">
    <source>
        <dbReference type="Proteomes" id="UP000694549"/>
    </source>
</evidence>
<evidence type="ECO:0000259" key="6">
    <source>
        <dbReference type="Pfam" id="PF21389"/>
    </source>
</evidence>
<evidence type="ECO:0000256" key="2">
    <source>
        <dbReference type="ARBA" id="ARBA00006827"/>
    </source>
</evidence>
<evidence type="ECO:0000259" key="5">
    <source>
        <dbReference type="Pfam" id="PF18700"/>
    </source>
</evidence>
<dbReference type="GO" id="GO:0042802">
    <property type="term" value="F:identical protein binding"/>
    <property type="evidence" value="ECO:0007669"/>
    <property type="project" value="UniProtKB-ARBA"/>
</dbReference>
<sequence length="443" mass="49018">MELHILEHRLRVASIAKESIQLFTYGLIKLAFLSSKTRCKFFSLTETPEDYTIIVDEEGFLELPSSEHLSVADATWLALNVVSGGGGFSGSQPIGVTKIAKSVIAPLADQNISVFMLSTYQTDFILVRERDLPFVMHTLAAEFTILRVVNGETVAADDLGITNGFVKPKLVQRPVIHPLSSPSNMFCVTSLDPDTLPTVATLLMDVMFYSNGVKDSVVGNEDSGHIRFFSFSLIEGYISLVMDVQTQQRFPNNLLFTSASGELWKMVRIGGQPLGFDECGIVAQISEPLAAADIPAYYISTFKFDHALVSLKAASLGHRRSFGPFSWEKNHDENNISHPENSWRGLCCDAVALCHRLLNQVQSYPEVKPYEGLSFLENHGDFLTFPVSSSASLSFVRNSHQPSPFSYSCGQRWQALQSVVHLWGNRLAPTPPCCLHLLLPAWP</sequence>
<dbReference type="InterPro" id="IPR040778">
    <property type="entry name" value="CASTOR1_N"/>
</dbReference>
<dbReference type="Gene3D" id="3.30.2130.10">
    <property type="entry name" value="VC0802-like"/>
    <property type="match status" value="2"/>
</dbReference>
<accession>A0A8B9VEP1</accession>
<feature type="domain" description="CASTOR ACT" evidence="4">
    <location>
        <begin position="261"/>
        <end position="312"/>
    </location>
</feature>